<reference evidence="3 4" key="1">
    <citation type="submission" date="2017-06" db="EMBL/GenBank/DDBJ databases">
        <authorList>
            <consortium name="Pathogen Informatics"/>
        </authorList>
    </citation>
    <scope>NUCLEOTIDE SEQUENCE [LARGE SCALE GENOMIC DNA]</scope>
    <source>
        <strain evidence="3 4">NCTC12149</strain>
    </source>
</reference>
<dbReference type="EMBL" id="LT906468">
    <property type="protein sequence ID" value="SNV55101.1"/>
    <property type="molecule type" value="Genomic_DNA"/>
</dbReference>
<feature type="compositionally biased region" description="Basic and acidic residues" evidence="1">
    <location>
        <begin position="121"/>
        <end position="142"/>
    </location>
</feature>
<evidence type="ECO:0000313" key="3">
    <source>
        <dbReference type="EMBL" id="SNV55101.1"/>
    </source>
</evidence>
<feature type="region of interest" description="Disordered" evidence="1">
    <location>
        <begin position="121"/>
        <end position="169"/>
    </location>
</feature>
<feature type="transmembrane region" description="Helical" evidence="2">
    <location>
        <begin position="73"/>
        <end position="90"/>
    </location>
</feature>
<accession>A0AAJ4XDW4</accession>
<feature type="compositionally biased region" description="Polar residues" evidence="1">
    <location>
        <begin position="143"/>
        <end position="162"/>
    </location>
</feature>
<dbReference type="KEGG" id="smiz:4412673_03159"/>
<proteinExistence type="predicted"/>
<name>A0AAJ4XDW4_9SPHI</name>
<keyword evidence="2" id="KW-0812">Transmembrane</keyword>
<dbReference type="RefSeq" id="WP_093098467.1">
    <property type="nucleotide sequence ID" value="NZ_FNGK01000002.1"/>
</dbReference>
<gene>
    <name evidence="3" type="ORF">SAMEA4412673_03159</name>
</gene>
<protein>
    <submittedName>
        <fullName evidence="3">Uncharacterized protein</fullName>
    </submittedName>
</protein>
<evidence type="ECO:0000256" key="2">
    <source>
        <dbReference type="SAM" id="Phobius"/>
    </source>
</evidence>
<dbReference type="AlphaFoldDB" id="A0AAJ4XDW4"/>
<keyword evidence="2" id="KW-1133">Transmembrane helix</keyword>
<evidence type="ECO:0000256" key="1">
    <source>
        <dbReference type="SAM" id="MobiDB-lite"/>
    </source>
</evidence>
<evidence type="ECO:0000313" key="4">
    <source>
        <dbReference type="Proteomes" id="UP000215355"/>
    </source>
</evidence>
<keyword evidence="2" id="KW-0472">Membrane</keyword>
<organism evidence="3 4">
    <name type="scientific">Sphingobacterium mizutaii</name>
    <dbReference type="NCBI Taxonomy" id="1010"/>
    <lineage>
        <taxon>Bacteria</taxon>
        <taxon>Pseudomonadati</taxon>
        <taxon>Bacteroidota</taxon>
        <taxon>Sphingobacteriia</taxon>
        <taxon>Sphingobacteriales</taxon>
        <taxon>Sphingobacteriaceae</taxon>
        <taxon>Sphingobacterium</taxon>
    </lineage>
</organism>
<sequence length="219" mass="25080">MKREELDKLKAKYWEGKTSLEEERQLKELENEEFFSMLKQPEEKMDWDFESFMDEAEAEIPAEKKIIPLSRRIITLTSIAASLLLGFFLIRQFNGNTDIQNPNKVAVANESPKALDVELPKDEPTAVAEDDWRNGQHEEESSFKSTQLASTRKPSAQAQQAVQAEPDQNEELFVEVNGVRIYDEEKALEVTETALHFAASNLKKGMEGVENIKYLKIEI</sequence>
<dbReference type="Proteomes" id="UP000215355">
    <property type="component" value="Chromosome 1"/>
</dbReference>